<name>A0A1F6A3C0_9BACT</name>
<proteinExistence type="predicted"/>
<comment type="caution">
    <text evidence="2">The sequence shown here is derived from an EMBL/GenBank/DDBJ whole genome shotgun (WGS) entry which is preliminary data.</text>
</comment>
<feature type="domain" description="PIN" evidence="1">
    <location>
        <begin position="2"/>
        <end position="134"/>
    </location>
</feature>
<dbReference type="PANTHER" id="PTHR39677:SF4">
    <property type="entry name" value="RIBONUCLEASE VAPC6"/>
    <property type="match status" value="1"/>
</dbReference>
<dbReference type="EMBL" id="MFJK01000008">
    <property type="protein sequence ID" value="OGG19213.1"/>
    <property type="molecule type" value="Genomic_DNA"/>
</dbReference>
<sequence length="144" mass="16434">MTKCYLDSNVLIYFKNSGSVNFSRSRDLLSKLEYEGTLLYISPLCLDEFLYQTSKNLKAVGSKNHFSDLKENLTSVLNLPNISIINPPSEINSQLEVIDLMETFSLHPRDAYHLLTMQANEIDGFATFDTDFRKVFQAKLLIKA</sequence>
<dbReference type="AlphaFoldDB" id="A0A1F6A3C0"/>
<evidence type="ECO:0000313" key="3">
    <source>
        <dbReference type="Proteomes" id="UP000177871"/>
    </source>
</evidence>
<dbReference type="Gene3D" id="3.40.50.1010">
    <property type="entry name" value="5'-nuclease"/>
    <property type="match status" value="1"/>
</dbReference>
<dbReference type="SMART" id="SM00670">
    <property type="entry name" value="PINc"/>
    <property type="match status" value="1"/>
</dbReference>
<accession>A0A1F6A3C0</accession>
<gene>
    <name evidence="2" type="ORF">A2721_00040</name>
</gene>
<dbReference type="STRING" id="1798381.A2721_00040"/>
<dbReference type="Proteomes" id="UP000177871">
    <property type="component" value="Unassembled WGS sequence"/>
</dbReference>
<evidence type="ECO:0000313" key="2">
    <source>
        <dbReference type="EMBL" id="OGG19213.1"/>
    </source>
</evidence>
<dbReference type="PANTHER" id="PTHR39677">
    <property type="entry name" value="RIBONUCLEASE VAPC6"/>
    <property type="match status" value="1"/>
</dbReference>
<dbReference type="Pfam" id="PF01850">
    <property type="entry name" value="PIN"/>
    <property type="match status" value="1"/>
</dbReference>
<reference evidence="2 3" key="1">
    <citation type="journal article" date="2016" name="Nat. Commun.">
        <title>Thousands of microbial genomes shed light on interconnected biogeochemical processes in an aquifer system.</title>
        <authorList>
            <person name="Anantharaman K."/>
            <person name="Brown C.T."/>
            <person name="Hug L.A."/>
            <person name="Sharon I."/>
            <person name="Castelle C.J."/>
            <person name="Probst A.J."/>
            <person name="Thomas B.C."/>
            <person name="Singh A."/>
            <person name="Wilkins M.J."/>
            <person name="Karaoz U."/>
            <person name="Brodie E.L."/>
            <person name="Williams K.H."/>
            <person name="Hubbard S.S."/>
            <person name="Banfield J.F."/>
        </authorList>
    </citation>
    <scope>NUCLEOTIDE SEQUENCE [LARGE SCALE GENOMIC DNA]</scope>
</reference>
<dbReference type="InterPro" id="IPR002716">
    <property type="entry name" value="PIN_dom"/>
</dbReference>
<evidence type="ECO:0000259" key="1">
    <source>
        <dbReference type="SMART" id="SM00670"/>
    </source>
</evidence>
<dbReference type="SUPFAM" id="SSF88723">
    <property type="entry name" value="PIN domain-like"/>
    <property type="match status" value="1"/>
</dbReference>
<organism evidence="2 3">
    <name type="scientific">Candidatus Gottesmanbacteria bacterium RIFCSPHIGHO2_01_FULL_47_48</name>
    <dbReference type="NCBI Taxonomy" id="1798381"/>
    <lineage>
        <taxon>Bacteria</taxon>
        <taxon>Candidatus Gottesmaniibacteriota</taxon>
    </lineage>
</organism>
<dbReference type="InterPro" id="IPR029060">
    <property type="entry name" value="PIN-like_dom_sf"/>
</dbReference>
<protein>
    <recommendedName>
        <fullName evidence="1">PIN domain-containing protein</fullName>
    </recommendedName>
</protein>